<organism evidence="2 3">
    <name type="scientific">Cylicocyclus nassatus</name>
    <name type="common">Nematode worm</name>
    <dbReference type="NCBI Taxonomy" id="53992"/>
    <lineage>
        <taxon>Eukaryota</taxon>
        <taxon>Metazoa</taxon>
        <taxon>Ecdysozoa</taxon>
        <taxon>Nematoda</taxon>
        <taxon>Chromadorea</taxon>
        <taxon>Rhabditida</taxon>
        <taxon>Rhabditina</taxon>
        <taxon>Rhabditomorpha</taxon>
        <taxon>Strongyloidea</taxon>
        <taxon>Strongylidae</taxon>
        <taxon>Cylicocyclus</taxon>
    </lineage>
</organism>
<gene>
    <name evidence="2" type="ORF">CYNAS_LOCUS12665</name>
</gene>
<evidence type="ECO:0000256" key="1">
    <source>
        <dbReference type="SAM" id="Coils"/>
    </source>
</evidence>
<feature type="coiled-coil region" evidence="1">
    <location>
        <begin position="45"/>
        <end position="96"/>
    </location>
</feature>
<evidence type="ECO:0000313" key="2">
    <source>
        <dbReference type="EMBL" id="CAJ0600682.1"/>
    </source>
</evidence>
<evidence type="ECO:0000313" key="3">
    <source>
        <dbReference type="Proteomes" id="UP001176961"/>
    </source>
</evidence>
<sequence>MKYKLTDETKEILGRTLHRIVCVTAFGNIAAYKDSELSGDCYKAAVEFVEKIKEAKKKAKATEENARKDVVLLEDYEKLREENERLKSENAKLKCWAQGHRIQGNQPLKKETTMKLTVFFKSQATRNLALKAVKEVFGEDGWRYMTPVENKGYPADIYCCAASDAVETWAQLFMAFATKYDEILDSSEIIAEYTKE</sequence>
<proteinExistence type="predicted"/>
<accession>A0AA36M8J6</accession>
<name>A0AA36M8J6_CYLNA</name>
<protein>
    <submittedName>
        <fullName evidence="2">Uncharacterized protein</fullName>
    </submittedName>
</protein>
<dbReference type="Proteomes" id="UP001176961">
    <property type="component" value="Unassembled WGS sequence"/>
</dbReference>
<keyword evidence="1" id="KW-0175">Coiled coil</keyword>
<reference evidence="2" key="1">
    <citation type="submission" date="2023-07" db="EMBL/GenBank/DDBJ databases">
        <authorList>
            <consortium name="CYATHOMIX"/>
        </authorList>
    </citation>
    <scope>NUCLEOTIDE SEQUENCE</scope>
    <source>
        <strain evidence="2">N/A</strain>
    </source>
</reference>
<comment type="caution">
    <text evidence="2">The sequence shown here is derived from an EMBL/GenBank/DDBJ whole genome shotgun (WGS) entry which is preliminary data.</text>
</comment>
<dbReference type="EMBL" id="CATQJL010000236">
    <property type="protein sequence ID" value="CAJ0600682.1"/>
    <property type="molecule type" value="Genomic_DNA"/>
</dbReference>
<keyword evidence="3" id="KW-1185">Reference proteome</keyword>
<dbReference type="AlphaFoldDB" id="A0AA36M8J6"/>